<organism evidence="1 2">
    <name type="scientific">Ophiobolus disseminans</name>
    <dbReference type="NCBI Taxonomy" id="1469910"/>
    <lineage>
        <taxon>Eukaryota</taxon>
        <taxon>Fungi</taxon>
        <taxon>Dikarya</taxon>
        <taxon>Ascomycota</taxon>
        <taxon>Pezizomycotina</taxon>
        <taxon>Dothideomycetes</taxon>
        <taxon>Pleosporomycetidae</taxon>
        <taxon>Pleosporales</taxon>
        <taxon>Pleosporineae</taxon>
        <taxon>Phaeosphaeriaceae</taxon>
        <taxon>Ophiobolus</taxon>
    </lineage>
</organism>
<dbReference type="Proteomes" id="UP000799424">
    <property type="component" value="Unassembled WGS sequence"/>
</dbReference>
<evidence type="ECO:0008006" key="3">
    <source>
        <dbReference type="Google" id="ProtNLM"/>
    </source>
</evidence>
<evidence type="ECO:0000313" key="1">
    <source>
        <dbReference type="EMBL" id="KAF2822813.1"/>
    </source>
</evidence>
<sequence>MSGRSKTSLPPLHGRCLLLELPRELRDEIYLHVLAHQGGLVVYVSRREPRMVVRGRSKQGQPLTKSFTNPLMFASRQLAQETSTITFKANNYVAVYGVDFATPSSFTFSLFITQIGVATTSRLRKVTVNGSPGSTVAPLTWKEVSSYFDGFRSFCALHPQIKVVLRFRVVKDVNGATWLSESIALKAIIRGVDTVKYPFEPHHQWIQRVLLSLRSTVGAFQSLPTNLGFSILDAVPEDELQKGVSCPVMAKYPEAILIYANELWEEGI</sequence>
<keyword evidence="2" id="KW-1185">Reference proteome</keyword>
<gene>
    <name evidence="1" type="ORF">CC86DRAFT_372623</name>
</gene>
<dbReference type="PANTHER" id="PTHR42085:SF1">
    <property type="entry name" value="F-BOX DOMAIN-CONTAINING PROTEIN"/>
    <property type="match status" value="1"/>
</dbReference>
<dbReference type="InterPro" id="IPR038883">
    <property type="entry name" value="AN11006-like"/>
</dbReference>
<name>A0A6A6ZPW2_9PLEO</name>
<protein>
    <recommendedName>
        <fullName evidence="3">F-box domain-containing protein</fullName>
    </recommendedName>
</protein>
<evidence type="ECO:0000313" key="2">
    <source>
        <dbReference type="Proteomes" id="UP000799424"/>
    </source>
</evidence>
<dbReference type="EMBL" id="MU006233">
    <property type="protein sequence ID" value="KAF2822813.1"/>
    <property type="molecule type" value="Genomic_DNA"/>
</dbReference>
<accession>A0A6A6ZPW2</accession>
<dbReference type="PANTHER" id="PTHR42085">
    <property type="entry name" value="F-BOX DOMAIN-CONTAINING PROTEIN"/>
    <property type="match status" value="1"/>
</dbReference>
<dbReference type="AlphaFoldDB" id="A0A6A6ZPW2"/>
<reference evidence="1" key="1">
    <citation type="journal article" date="2020" name="Stud. Mycol.">
        <title>101 Dothideomycetes genomes: a test case for predicting lifestyles and emergence of pathogens.</title>
        <authorList>
            <person name="Haridas S."/>
            <person name="Albert R."/>
            <person name="Binder M."/>
            <person name="Bloem J."/>
            <person name="Labutti K."/>
            <person name="Salamov A."/>
            <person name="Andreopoulos B."/>
            <person name="Baker S."/>
            <person name="Barry K."/>
            <person name="Bills G."/>
            <person name="Bluhm B."/>
            <person name="Cannon C."/>
            <person name="Castanera R."/>
            <person name="Culley D."/>
            <person name="Daum C."/>
            <person name="Ezra D."/>
            <person name="Gonzalez J."/>
            <person name="Henrissat B."/>
            <person name="Kuo A."/>
            <person name="Liang C."/>
            <person name="Lipzen A."/>
            <person name="Lutzoni F."/>
            <person name="Magnuson J."/>
            <person name="Mondo S."/>
            <person name="Nolan M."/>
            <person name="Ohm R."/>
            <person name="Pangilinan J."/>
            <person name="Park H.-J."/>
            <person name="Ramirez L."/>
            <person name="Alfaro M."/>
            <person name="Sun H."/>
            <person name="Tritt A."/>
            <person name="Yoshinaga Y."/>
            <person name="Zwiers L.-H."/>
            <person name="Turgeon B."/>
            <person name="Goodwin S."/>
            <person name="Spatafora J."/>
            <person name="Crous P."/>
            <person name="Grigoriev I."/>
        </authorList>
    </citation>
    <scope>NUCLEOTIDE SEQUENCE</scope>
    <source>
        <strain evidence="1">CBS 113818</strain>
    </source>
</reference>
<dbReference type="OrthoDB" id="4790878at2759"/>
<proteinExistence type="predicted"/>